<dbReference type="KEGG" id="aro:B0909_13530"/>
<keyword evidence="1" id="KW-0812">Transmembrane</keyword>
<dbReference type="InterPro" id="IPR018247">
    <property type="entry name" value="EF_Hand_1_Ca_BS"/>
</dbReference>
<dbReference type="RefSeq" id="WP_065116749.1">
    <property type="nucleotide sequence ID" value="NZ_CAICSX020000002.1"/>
</dbReference>
<name>A0AAN2DFU9_RHIRH</name>
<accession>A0AAN2DFU9</accession>
<dbReference type="AlphaFoldDB" id="A0AAN2DFU9"/>
<proteinExistence type="predicted"/>
<protein>
    <recommendedName>
        <fullName evidence="4">VCBS repeat-containing protein</fullName>
    </recommendedName>
</protein>
<evidence type="ECO:0000256" key="1">
    <source>
        <dbReference type="SAM" id="Phobius"/>
    </source>
</evidence>
<evidence type="ECO:0008006" key="4">
    <source>
        <dbReference type="Google" id="ProtNLM"/>
    </source>
</evidence>
<feature type="transmembrane region" description="Helical" evidence="1">
    <location>
        <begin position="17"/>
        <end position="34"/>
    </location>
</feature>
<dbReference type="EMBL" id="CAICSX020000002">
    <property type="protein sequence ID" value="CAD0216651.1"/>
    <property type="molecule type" value="Genomic_DNA"/>
</dbReference>
<evidence type="ECO:0000313" key="3">
    <source>
        <dbReference type="Proteomes" id="UP000528185"/>
    </source>
</evidence>
<gene>
    <name evidence="2" type="ORF">AGRHK599_LOCUS4914</name>
</gene>
<dbReference type="Proteomes" id="UP000528185">
    <property type="component" value="Unassembled WGS sequence"/>
</dbReference>
<organism evidence="2 3">
    <name type="scientific">Rhizobium rhizogenes</name>
    <name type="common">Agrobacterium rhizogenes</name>
    <dbReference type="NCBI Taxonomy" id="359"/>
    <lineage>
        <taxon>Bacteria</taxon>
        <taxon>Pseudomonadati</taxon>
        <taxon>Pseudomonadota</taxon>
        <taxon>Alphaproteobacteria</taxon>
        <taxon>Hyphomicrobiales</taxon>
        <taxon>Rhizobiaceae</taxon>
        <taxon>Rhizobium/Agrobacterium group</taxon>
        <taxon>Rhizobium</taxon>
    </lineage>
</organism>
<keyword evidence="1" id="KW-0472">Membrane</keyword>
<sequence length="236" mass="26087">MHVKAGRIGFTNSLDRLVLKLTVLMPIVLIVIYVSTVKQTIARAGDCPLIIDLNGNGRIDITGHTQSRQKLYTVFSVGKYVSFDINGDGELDQIDWVKVNTDAFVLDIRRGTPPRDIDGTWLFGDSIDGSVENGFVRIQALDANENGVIDGVELDGVGFWIDNGDAKFSPDEFRSVSDLKITSIDTNFSEEDIGYGVNTLVGSVESETLGTVRMEDVWFLNSQEVEARDNIVGRYF</sequence>
<comment type="caution">
    <text evidence="2">The sequence shown here is derived from an EMBL/GenBank/DDBJ whole genome shotgun (WGS) entry which is preliminary data.</text>
</comment>
<dbReference type="PROSITE" id="PS00018">
    <property type="entry name" value="EF_HAND_1"/>
    <property type="match status" value="2"/>
</dbReference>
<reference evidence="2 3" key="1">
    <citation type="submission" date="2020-06" db="EMBL/GenBank/DDBJ databases">
        <authorList>
            <person name="De Coninck B."/>
            <person name="Ibrahim H."/>
        </authorList>
    </citation>
    <scope>NUCLEOTIDE SEQUENCE [LARGE SCALE GENOMIC DNA]</scope>
    <source>
        <strain evidence="2">Ag_rhizogenes_K599</strain>
    </source>
</reference>
<evidence type="ECO:0000313" key="2">
    <source>
        <dbReference type="EMBL" id="CAD0216651.1"/>
    </source>
</evidence>
<keyword evidence="1" id="KW-1133">Transmembrane helix</keyword>